<evidence type="ECO:0000313" key="1">
    <source>
        <dbReference type="EMBL" id="SDN25612.1"/>
    </source>
</evidence>
<proteinExistence type="predicted"/>
<organism evidence="1 2">
    <name type="scientific">Haloarchaeobius iranensis</name>
    <dbReference type="NCBI Taxonomy" id="996166"/>
    <lineage>
        <taxon>Archaea</taxon>
        <taxon>Methanobacteriati</taxon>
        <taxon>Methanobacteriota</taxon>
        <taxon>Stenosarchaea group</taxon>
        <taxon>Halobacteria</taxon>
        <taxon>Halobacteriales</taxon>
        <taxon>Halorubellaceae</taxon>
        <taxon>Haloarchaeobius</taxon>
    </lineage>
</organism>
<gene>
    <name evidence="1" type="ORF">SAMN05192554_1239</name>
</gene>
<name>A0A1G9ZVG0_9EURY</name>
<dbReference type="Proteomes" id="UP000199370">
    <property type="component" value="Unassembled WGS sequence"/>
</dbReference>
<protein>
    <submittedName>
        <fullName evidence="1">Uncharacterized protein</fullName>
    </submittedName>
</protein>
<evidence type="ECO:0000313" key="2">
    <source>
        <dbReference type="Proteomes" id="UP000199370"/>
    </source>
</evidence>
<dbReference type="EMBL" id="FNIA01000023">
    <property type="protein sequence ID" value="SDN25612.1"/>
    <property type="molecule type" value="Genomic_DNA"/>
</dbReference>
<dbReference type="AlphaFoldDB" id="A0A1G9ZVG0"/>
<keyword evidence="2" id="KW-1185">Reference proteome</keyword>
<accession>A0A1G9ZVG0</accession>
<dbReference type="PROSITE" id="PS51257">
    <property type="entry name" value="PROKAR_LIPOPROTEIN"/>
    <property type="match status" value="1"/>
</dbReference>
<dbReference type="STRING" id="996166.SAMN05192554_1239"/>
<reference evidence="1 2" key="1">
    <citation type="submission" date="2016-10" db="EMBL/GenBank/DDBJ databases">
        <authorList>
            <person name="de Groot N.N."/>
        </authorList>
    </citation>
    <scope>NUCLEOTIDE SEQUENCE [LARGE SCALE GENOMIC DNA]</scope>
    <source>
        <strain evidence="2">EB21,IBRC-M 10013,KCTC 4048</strain>
    </source>
</reference>
<sequence length="367" mass="40174">MNRRTYLATLGLTPLGATAGCATIQAGLNGAQASVNFEFPDGIDADGVTAPNDVFEGHVVALAGTTYTSEFREQIGINEGVMYGGGTDQFQRWELDLPQTLYSTFYMEDDLFFAGTDEGTDEQSRLAVGGRESLVTDHLGDTVGIPFYEVLDLPWGEANVEVQTDRGPEVAVFRLEDVGERLAPNVSSVGHLELAIDTDGVIRRIDADYHDGGSVHRVYEFSLERGTEPPPERSGRPAVVQEYPTFDVDWRNDDRVLAVTNTGGSPVDGERPYGILNAMELGLENPPAWGFQVDWQSMERLDPGQTAYLYADTDDSVTLAATPPDNADSFPVLRGEAVPSFLYRYERVNAVGPFEMVYETRCDGLDC</sequence>
<dbReference type="RefSeq" id="WP_089735573.1">
    <property type="nucleotide sequence ID" value="NZ_FNIA01000023.1"/>
</dbReference>